<protein>
    <submittedName>
        <fullName evidence="3">Uncharacterized protein</fullName>
    </submittedName>
</protein>
<dbReference type="PANTHER" id="PTHR15576">
    <property type="entry name" value="RIBITOL-5-PHOSPHATE XYLOSYLTRANSFERASE 1"/>
    <property type="match status" value="1"/>
</dbReference>
<feature type="signal peptide" evidence="2">
    <location>
        <begin position="1"/>
        <end position="21"/>
    </location>
</feature>
<dbReference type="GO" id="GO:0005794">
    <property type="term" value="C:Golgi apparatus"/>
    <property type="evidence" value="ECO:0007669"/>
    <property type="project" value="TreeGrafter"/>
</dbReference>
<feature type="compositionally biased region" description="Acidic residues" evidence="1">
    <location>
        <begin position="88"/>
        <end position="102"/>
    </location>
</feature>
<organism evidence="3 4">
    <name type="scientific">Seminavis robusta</name>
    <dbReference type="NCBI Taxonomy" id="568900"/>
    <lineage>
        <taxon>Eukaryota</taxon>
        <taxon>Sar</taxon>
        <taxon>Stramenopiles</taxon>
        <taxon>Ochrophyta</taxon>
        <taxon>Bacillariophyta</taxon>
        <taxon>Bacillariophyceae</taxon>
        <taxon>Bacillariophycidae</taxon>
        <taxon>Naviculales</taxon>
        <taxon>Naviculaceae</taxon>
        <taxon>Seminavis</taxon>
    </lineage>
</organism>
<dbReference type="AlphaFoldDB" id="A0A9N8D6F6"/>
<feature type="compositionally biased region" description="Low complexity" evidence="1">
    <location>
        <begin position="160"/>
        <end position="187"/>
    </location>
</feature>
<evidence type="ECO:0000256" key="1">
    <source>
        <dbReference type="SAM" id="MobiDB-lite"/>
    </source>
</evidence>
<proteinExistence type="predicted"/>
<dbReference type="InterPro" id="IPR055286">
    <property type="entry name" value="RXYLT1-like"/>
</dbReference>
<evidence type="ECO:0000313" key="3">
    <source>
        <dbReference type="EMBL" id="CAB9497257.1"/>
    </source>
</evidence>
<feature type="compositionally biased region" description="Polar residues" evidence="1">
    <location>
        <begin position="125"/>
        <end position="135"/>
    </location>
</feature>
<dbReference type="GO" id="GO:0120053">
    <property type="term" value="F:ribitol beta-1,4-xylosyltransferase activity"/>
    <property type="evidence" value="ECO:0007669"/>
    <property type="project" value="InterPro"/>
</dbReference>
<feature type="region of interest" description="Disordered" evidence="1">
    <location>
        <begin position="82"/>
        <end position="187"/>
    </location>
</feature>
<evidence type="ECO:0000256" key="2">
    <source>
        <dbReference type="SAM" id="SignalP"/>
    </source>
</evidence>
<sequence>MMMGIKHVTAAVIAVMFAAQGAVYFHQEFVSAISYAKDDGSVSRARQIEVVNRTIGNKTVLMATMHSVAFNQTLHQRKIVDEKTSGEDASEEETDTEADLAEEELRKEEQSAIETTELKVEETSQEQPETTNTDKPQTDNDIDQETKADTADPEPKQDTPEIVQTTETTQEITPSSPQPESSESTTQVINNNKTRAATKKISTDESIKTIQQRKPLAEMTEQDKWEAEEAFYKYHNEQMNLLVNDDSIVDWNRERRSKGKYSRWFEFFQFYQITKNQKTLNDDVDQIDKVQFVRFDGSLCKPTKLFTNYRQENIKANNTKPRLRHVLLSKLNQDFGAFSTQMNGLTGRFGQLVKDWGKEGCTEQMIFDYINHPDTLGVFTNQFQIYDHPKVLSITLGLSPGRQNTLINYSKVYSPNRTALLMINMMDRGGRRSAMYPIMARFKKERNIDMVNSYNNYADDGKNGTKLCHEKDGKGDVNIKGCYYREMLDSKFLMSPNGLGLDCYRHWESMYLGIIPVLERNSKYKNTDGWAKRTLADLPVTWIDNYDNLSPEFLEAEYDRLIYQKDPTEYNFRKLTRQYWVDLAHSVANGTLVLSSSSTTTSRRRLRRRRHDEKR</sequence>
<keyword evidence="4" id="KW-1185">Reference proteome</keyword>
<evidence type="ECO:0000313" key="4">
    <source>
        <dbReference type="Proteomes" id="UP001153069"/>
    </source>
</evidence>
<dbReference type="GO" id="GO:0035269">
    <property type="term" value="P:protein O-linked glycosylation via mannose"/>
    <property type="evidence" value="ECO:0007669"/>
    <property type="project" value="InterPro"/>
</dbReference>
<dbReference type="PANTHER" id="PTHR15576:SF1">
    <property type="entry name" value="RIBITOL-5-PHOSPHATE XYLOSYLTRANSFERASE 1"/>
    <property type="match status" value="1"/>
</dbReference>
<dbReference type="EMBL" id="CAICTM010000017">
    <property type="protein sequence ID" value="CAB9497257.1"/>
    <property type="molecule type" value="Genomic_DNA"/>
</dbReference>
<comment type="caution">
    <text evidence="3">The sequence shown here is derived from an EMBL/GenBank/DDBJ whole genome shotgun (WGS) entry which is preliminary data.</text>
</comment>
<name>A0A9N8D6F6_9STRA</name>
<dbReference type="Proteomes" id="UP001153069">
    <property type="component" value="Unassembled WGS sequence"/>
</dbReference>
<gene>
    <name evidence="3" type="ORF">SEMRO_17_G012080.1</name>
</gene>
<keyword evidence="2" id="KW-0732">Signal</keyword>
<reference evidence="3" key="1">
    <citation type="submission" date="2020-06" db="EMBL/GenBank/DDBJ databases">
        <authorList>
            <consortium name="Plant Systems Biology data submission"/>
        </authorList>
    </citation>
    <scope>NUCLEOTIDE SEQUENCE</scope>
    <source>
        <strain evidence="3">D6</strain>
    </source>
</reference>
<accession>A0A9N8D6F6</accession>
<feature type="compositionally biased region" description="Basic residues" evidence="1">
    <location>
        <begin position="602"/>
        <end position="615"/>
    </location>
</feature>
<feature type="compositionally biased region" description="Basic and acidic residues" evidence="1">
    <location>
        <begin position="103"/>
        <end position="122"/>
    </location>
</feature>
<feature type="region of interest" description="Disordered" evidence="1">
    <location>
        <begin position="596"/>
        <end position="615"/>
    </location>
</feature>
<feature type="compositionally biased region" description="Basic and acidic residues" evidence="1">
    <location>
        <begin position="144"/>
        <end position="159"/>
    </location>
</feature>
<feature type="chain" id="PRO_5040196302" evidence="2">
    <location>
        <begin position="22"/>
        <end position="615"/>
    </location>
</feature>